<dbReference type="InterPro" id="IPR004826">
    <property type="entry name" value="bZIP_Maf"/>
</dbReference>
<feature type="domain" description="BZIP" evidence="16">
    <location>
        <begin position="318"/>
        <end position="381"/>
    </location>
</feature>
<evidence type="ECO:0000313" key="17">
    <source>
        <dbReference type="EMBL" id="CAD7652758.1"/>
    </source>
</evidence>
<dbReference type="PANTHER" id="PTHR10129:SF44">
    <property type="entry name" value="TRAFFIC JAM, ISOFORM C"/>
    <property type="match status" value="1"/>
</dbReference>
<sequence>MDSDTGPMSTEDYVHDLSSLDLEHLEEVVKQETAKIAAASAGNHNCRQMTDNHINSSQNCPNDQQLRLVHNVMSNGGLPDHRKQQIALAANTPGTPPNTSSPSGTGNSLSPSPAFAGNMTSPVIAQAAIDPCNKHNSIIDDSNGMNMSWLTAQLRYGTNGVIGSQEGPLDLRGQCGQEIENPWLSPNMRREYVEMQTNHSNSHVNPVSPVMHSRLMQTMVNPNLVNNSIDMHPTQHPQHSHHNQLHNGHSHHSNSQIHHSFHSHGISGQHNHNSSDCNSVYTNSGSKNDNLNDEQLINLTVRELNKKLHGFPREDVVKMKQKRRTLKNRGYAQNCRTKRLAQRHELEAKLRIQQNELGRNRYECEKLRVETDKMRLNFDKLRQAYDKVCQERDFYRQQLALKQQTGISVTQTTQSQQIVVTGAAANTTPTQANARNTRHPECSAGSLSSVSAGSTPSSPEFYL</sequence>
<evidence type="ECO:0000256" key="6">
    <source>
        <dbReference type="ARBA" id="ARBA00022843"/>
    </source>
</evidence>
<evidence type="ECO:0000256" key="3">
    <source>
        <dbReference type="ARBA" id="ARBA00022473"/>
    </source>
</evidence>
<keyword evidence="5" id="KW-1017">Isopeptide bond</keyword>
<feature type="compositionally biased region" description="Basic residues" evidence="15">
    <location>
        <begin position="238"/>
        <end position="252"/>
    </location>
</feature>
<feature type="compositionally biased region" description="Low complexity" evidence="15">
    <location>
        <begin position="91"/>
        <end position="113"/>
    </location>
</feature>
<keyword evidence="10" id="KW-0804">Transcription</keyword>
<evidence type="ECO:0000256" key="12">
    <source>
        <dbReference type="ARBA" id="ARBA00055281"/>
    </source>
</evidence>
<dbReference type="PROSITE" id="PS50217">
    <property type="entry name" value="BZIP"/>
    <property type="match status" value="1"/>
</dbReference>
<keyword evidence="3" id="KW-0217">Developmental protein</keyword>
<evidence type="ECO:0000313" key="18">
    <source>
        <dbReference type="Proteomes" id="UP000728032"/>
    </source>
</evidence>
<gene>
    <name evidence="17" type="ORF">ONB1V03_LOCUS9417</name>
</gene>
<dbReference type="AlphaFoldDB" id="A0A7R9QQC0"/>
<evidence type="ECO:0000256" key="7">
    <source>
        <dbReference type="ARBA" id="ARBA00023015"/>
    </source>
</evidence>
<keyword evidence="7" id="KW-0805">Transcription regulation</keyword>
<dbReference type="FunFam" id="1.20.5.170:FF:000071">
    <property type="entry name" value="Neural retina-specific leucine zipper protein"/>
    <property type="match status" value="1"/>
</dbReference>
<feature type="region of interest" description="Disordered" evidence="15">
    <location>
        <begin position="428"/>
        <end position="463"/>
    </location>
</feature>
<dbReference type="SUPFAM" id="SSF47454">
    <property type="entry name" value="A DNA-binding domain in eukaryotic transcription factors"/>
    <property type="match status" value="1"/>
</dbReference>
<dbReference type="InterPro" id="IPR008917">
    <property type="entry name" value="TF_DNA-bd_sf"/>
</dbReference>
<comment type="subunit">
    <text evidence="13">Interacts with FIZ1; this interaction represses transactivation. Interacts (via the leucine-zipper domain) with CRX.</text>
</comment>
<evidence type="ECO:0000256" key="10">
    <source>
        <dbReference type="ARBA" id="ARBA00023163"/>
    </source>
</evidence>
<evidence type="ECO:0000256" key="9">
    <source>
        <dbReference type="ARBA" id="ARBA00023159"/>
    </source>
</evidence>
<dbReference type="Proteomes" id="UP000728032">
    <property type="component" value="Unassembled WGS sequence"/>
</dbReference>
<organism evidence="17">
    <name type="scientific">Oppiella nova</name>
    <dbReference type="NCBI Taxonomy" id="334625"/>
    <lineage>
        <taxon>Eukaryota</taxon>
        <taxon>Metazoa</taxon>
        <taxon>Ecdysozoa</taxon>
        <taxon>Arthropoda</taxon>
        <taxon>Chelicerata</taxon>
        <taxon>Arachnida</taxon>
        <taxon>Acari</taxon>
        <taxon>Acariformes</taxon>
        <taxon>Sarcoptiformes</taxon>
        <taxon>Oribatida</taxon>
        <taxon>Brachypylina</taxon>
        <taxon>Oppioidea</taxon>
        <taxon>Oppiidae</taxon>
        <taxon>Oppiella</taxon>
    </lineage>
</organism>
<reference evidence="17" key="1">
    <citation type="submission" date="2020-11" db="EMBL/GenBank/DDBJ databases">
        <authorList>
            <person name="Tran Van P."/>
        </authorList>
    </citation>
    <scope>NUCLEOTIDE SEQUENCE</scope>
</reference>
<dbReference type="GO" id="GO:0005737">
    <property type="term" value="C:cytoplasm"/>
    <property type="evidence" value="ECO:0007669"/>
    <property type="project" value="UniProtKB-SubCell"/>
</dbReference>
<keyword evidence="9" id="KW-0010">Activator</keyword>
<dbReference type="GO" id="GO:0000981">
    <property type="term" value="F:DNA-binding transcription factor activity, RNA polymerase II-specific"/>
    <property type="evidence" value="ECO:0007669"/>
    <property type="project" value="TreeGrafter"/>
</dbReference>
<comment type="function">
    <text evidence="12">Acts as a transcriptional activator which regulates the expression of several rod-specific genes, including RHO and PDE6B. Also functions as a transcriptional coactivator, stimulating transcription mediated by the transcription factor CRX and NR2E3. Binds to the rhodopsin promoter in a sequence-specific manner.</text>
</comment>
<protein>
    <recommendedName>
        <fullName evidence="14">Neural retina-specific leucine zipper protein</fullName>
    </recommendedName>
</protein>
<evidence type="ECO:0000256" key="14">
    <source>
        <dbReference type="ARBA" id="ARBA00071773"/>
    </source>
</evidence>
<feature type="region of interest" description="Disordered" evidence="15">
    <location>
        <begin position="234"/>
        <end position="291"/>
    </location>
</feature>
<dbReference type="CDD" id="cd14718">
    <property type="entry name" value="bZIP_Maf_large"/>
    <property type="match status" value="1"/>
</dbReference>
<feature type="compositionally biased region" description="Low complexity" evidence="15">
    <location>
        <begin position="443"/>
        <end position="463"/>
    </location>
</feature>
<dbReference type="EMBL" id="CAJPVJ010005907">
    <property type="protein sequence ID" value="CAG2169945.1"/>
    <property type="molecule type" value="Genomic_DNA"/>
</dbReference>
<feature type="compositionally biased region" description="Low complexity" evidence="15">
    <location>
        <begin position="253"/>
        <end position="270"/>
    </location>
</feature>
<evidence type="ECO:0000256" key="15">
    <source>
        <dbReference type="SAM" id="MobiDB-lite"/>
    </source>
</evidence>
<dbReference type="InterPro" id="IPR004827">
    <property type="entry name" value="bZIP"/>
</dbReference>
<name>A0A7R9QQC0_9ACAR</name>
<keyword evidence="6" id="KW-0832">Ubl conjugation</keyword>
<evidence type="ECO:0000256" key="4">
    <source>
        <dbReference type="ARBA" id="ARBA00022490"/>
    </source>
</evidence>
<comment type="subcellular location">
    <subcellularLocation>
        <location evidence="2">Cytoplasm</location>
    </subcellularLocation>
    <subcellularLocation>
        <location evidence="1">Nucleus</location>
    </subcellularLocation>
</comment>
<feature type="region of interest" description="Disordered" evidence="15">
    <location>
        <begin position="90"/>
        <end position="114"/>
    </location>
</feature>
<dbReference type="PANTHER" id="PTHR10129">
    <property type="entry name" value="TRANSCRIPTION FACTOR MAF"/>
    <property type="match status" value="1"/>
</dbReference>
<keyword evidence="8" id="KW-0238">DNA-binding</keyword>
<dbReference type="OrthoDB" id="6508989at2759"/>
<evidence type="ECO:0000256" key="2">
    <source>
        <dbReference type="ARBA" id="ARBA00004496"/>
    </source>
</evidence>
<dbReference type="EMBL" id="OC920732">
    <property type="protein sequence ID" value="CAD7652758.1"/>
    <property type="molecule type" value="Genomic_DNA"/>
</dbReference>
<dbReference type="GO" id="GO:0000978">
    <property type="term" value="F:RNA polymerase II cis-regulatory region sequence-specific DNA binding"/>
    <property type="evidence" value="ECO:0007669"/>
    <property type="project" value="TreeGrafter"/>
</dbReference>
<proteinExistence type="predicted"/>
<evidence type="ECO:0000256" key="5">
    <source>
        <dbReference type="ARBA" id="ARBA00022499"/>
    </source>
</evidence>
<dbReference type="InterPro" id="IPR024874">
    <property type="entry name" value="Transcription_factor_Maf_fam"/>
</dbReference>
<evidence type="ECO:0000256" key="1">
    <source>
        <dbReference type="ARBA" id="ARBA00004123"/>
    </source>
</evidence>
<dbReference type="Pfam" id="PF03131">
    <property type="entry name" value="bZIP_Maf"/>
    <property type="match status" value="1"/>
</dbReference>
<feature type="compositionally biased region" description="Polar residues" evidence="15">
    <location>
        <begin position="271"/>
        <end position="291"/>
    </location>
</feature>
<keyword evidence="4" id="KW-0963">Cytoplasm</keyword>
<dbReference type="Gene3D" id="1.20.5.170">
    <property type="match status" value="1"/>
</dbReference>
<dbReference type="GO" id="GO:0045944">
    <property type="term" value="P:positive regulation of transcription by RNA polymerase II"/>
    <property type="evidence" value="ECO:0007669"/>
    <property type="project" value="UniProtKB-ARBA"/>
</dbReference>
<accession>A0A7R9QQC0</accession>
<evidence type="ECO:0000256" key="8">
    <source>
        <dbReference type="ARBA" id="ARBA00023125"/>
    </source>
</evidence>
<evidence type="ECO:0000256" key="13">
    <source>
        <dbReference type="ARBA" id="ARBA00066263"/>
    </source>
</evidence>
<dbReference type="GO" id="GO:0005634">
    <property type="term" value="C:nucleus"/>
    <property type="evidence" value="ECO:0007669"/>
    <property type="project" value="UniProtKB-SubCell"/>
</dbReference>
<keyword evidence="18" id="KW-1185">Reference proteome</keyword>
<keyword evidence="11" id="KW-0539">Nucleus</keyword>
<evidence type="ECO:0000259" key="16">
    <source>
        <dbReference type="PROSITE" id="PS50217"/>
    </source>
</evidence>
<evidence type="ECO:0000256" key="11">
    <source>
        <dbReference type="ARBA" id="ARBA00023242"/>
    </source>
</evidence>